<gene>
    <name evidence="17" type="ORF">FBQ74_10035</name>
</gene>
<dbReference type="KEGG" id="salk:FBQ74_10035"/>
<dbReference type="InterPro" id="IPR045051">
    <property type="entry name" value="SBT"/>
</dbReference>
<dbReference type="SUPFAM" id="SSF52025">
    <property type="entry name" value="PA domain"/>
    <property type="match status" value="1"/>
</dbReference>
<feature type="domain" description="Inhibitor I9" evidence="15">
    <location>
        <begin position="52"/>
        <end position="156"/>
    </location>
</feature>
<dbReference type="PANTHER" id="PTHR10795">
    <property type="entry name" value="PROPROTEIN CONVERTASE SUBTILISIN/KEXIN"/>
    <property type="match status" value="1"/>
</dbReference>
<dbReference type="InterPro" id="IPR023828">
    <property type="entry name" value="Peptidase_S8_Ser-AS"/>
</dbReference>
<evidence type="ECO:0000256" key="10">
    <source>
        <dbReference type="PROSITE-ProRule" id="PRU01240"/>
    </source>
</evidence>
<evidence type="ECO:0000256" key="12">
    <source>
        <dbReference type="SAM" id="SignalP"/>
    </source>
</evidence>
<evidence type="ECO:0000256" key="2">
    <source>
        <dbReference type="ARBA" id="ARBA00011073"/>
    </source>
</evidence>
<feature type="domain" description="PA" evidence="14">
    <location>
        <begin position="433"/>
        <end position="525"/>
    </location>
</feature>
<evidence type="ECO:0000313" key="17">
    <source>
        <dbReference type="EMBL" id="QCZ93804.1"/>
    </source>
</evidence>
<feature type="domain" description="Subtilisin-like protease fibronectin type-III" evidence="16">
    <location>
        <begin position="715"/>
        <end position="820"/>
    </location>
</feature>
<protein>
    <submittedName>
        <fullName evidence="17">Serine protease</fullName>
    </submittedName>
</protein>
<sequence>MTFKKHLLGSMVSMAVTAALVPGALAQQVTVPESATLTATGPAKASRSQTGVYIVQLKDKAGVTYAADIGELIPSNKVATGKGNQYNAKSNKLVNYTQKLKSRQQRIANSAGNVDVIHNYVHTFNGFSAKLSESQVKALRNNPDVVGVWEDEVLKIDTANTPEFLGLTEGQGQHVSGIKGEDVIVGILDTGITPENPSFSGDDFGPAPADWQGVCDNGEDETFSCNNKVIGARYYGDAFASVYPIQTELGEFIGPRDADGHGSHTAGTAAGNEDVVAMKNGAELGVMSGIAPRARIAAYKVCWNSDYTTPEGEDQAGCFPSDTMAAIDQATADGVDVINYSIGGSRTDLTYPPTAAMLRATAAGVFVSVSAGNSGPAAQTIGTPAPWVTTVAASTYEGFSQTNALSVTNGDSNEQYPFVEGAITKPLAETGPVSGELVLAEPLRACYDDGTTPSPLANAADVQGKIVLIQRGDCAFTQKVTRAVESGAKAAVVFTVEGNPITALGGDYVGEIPGGMIGAQDGDMLAAALNNGDTINVELSASIFVPQKEEGNIMADFSSRGPNLSTENIIKPDITAPGVRVLAATTDTPMFGAQGEQVAYLSGTSMSSPHIAGMAALLMDEHPDWSPAQVRSALMTTAYQGVTKEDGVIPADPFDFGAGHAAPVSAAQPGLTYDVGFFDYMAFMCGLNEDNFVLEESGYNCADYEGAGFSIDPSQLNYPSISVDALVGEKTIYRTVTDVTGSGGTYTVSLSGLEGIDATVTTFDGQGNPTESSDLVVEPNGMAAYGITMSKSESAQLGQWSFGAITLNGAGNAVRSPIAVKAAADIKIDVPESQVVNLRRGRGSFPVQMLYSGSTSIDYAGLAAPFVATDTVTQDPAQTFEFLGAGTTYSAWLVPEGSELARFSLRDEMVAAEGADLDLYVYRCIALSCTEVGSSFNAGSNEDVILKNPAPAANGDAGDFYIAMVHGWYVPGEVTEFDQQVWVVNGKEPNLRVSSSRRAVENRFNRVNILTRGLEQDTTYMGTVSFYDDEGNLQGTTALEVRN</sequence>
<dbReference type="Gene3D" id="3.50.30.30">
    <property type="match status" value="1"/>
</dbReference>
<reference evidence="17 18" key="1">
    <citation type="submission" date="2019-04" db="EMBL/GenBank/DDBJ databases">
        <title>Salinimonas iocasae sp. nov., a halophilic bacterium isolated from the outer tube casing of tubeworms in Okinawa Trough.</title>
        <authorList>
            <person name="Zhang H."/>
            <person name="Wang H."/>
            <person name="Li C."/>
        </authorList>
    </citation>
    <scope>NUCLEOTIDE SEQUENCE [LARGE SCALE GENOMIC DNA]</scope>
    <source>
        <strain evidence="17 18">KX18D6</strain>
    </source>
</reference>
<evidence type="ECO:0000256" key="11">
    <source>
        <dbReference type="RuleBase" id="RU003355"/>
    </source>
</evidence>
<dbReference type="AlphaFoldDB" id="A0A5B7YDV8"/>
<feature type="chain" id="PRO_5023081198" evidence="12">
    <location>
        <begin position="27"/>
        <end position="1043"/>
    </location>
</feature>
<evidence type="ECO:0000256" key="3">
    <source>
        <dbReference type="ARBA" id="ARBA00022525"/>
    </source>
</evidence>
<dbReference type="Pfam" id="PF17766">
    <property type="entry name" value="fn3_6"/>
    <property type="match status" value="1"/>
</dbReference>
<proteinExistence type="inferred from homology"/>
<dbReference type="Pfam" id="PF02225">
    <property type="entry name" value="PA"/>
    <property type="match status" value="1"/>
</dbReference>
<keyword evidence="7 10" id="KW-0720">Serine protease</keyword>
<dbReference type="InterPro" id="IPR041469">
    <property type="entry name" value="Subtilisin-like_FN3"/>
</dbReference>
<dbReference type="RefSeq" id="WP_139756547.1">
    <property type="nucleotide sequence ID" value="NZ_CP039852.1"/>
</dbReference>
<dbReference type="InterPro" id="IPR046450">
    <property type="entry name" value="PA_dom_sf"/>
</dbReference>
<keyword evidence="8" id="KW-0325">Glycoprotein</keyword>
<evidence type="ECO:0000259" key="14">
    <source>
        <dbReference type="Pfam" id="PF02225"/>
    </source>
</evidence>
<dbReference type="GO" id="GO:0004252">
    <property type="term" value="F:serine-type endopeptidase activity"/>
    <property type="evidence" value="ECO:0007669"/>
    <property type="project" value="UniProtKB-UniRule"/>
</dbReference>
<dbReference type="CDD" id="cd04852">
    <property type="entry name" value="Peptidases_S8_3"/>
    <property type="match status" value="1"/>
</dbReference>
<dbReference type="PROSITE" id="PS00136">
    <property type="entry name" value="SUBTILASE_ASP"/>
    <property type="match status" value="1"/>
</dbReference>
<dbReference type="Pfam" id="PF05922">
    <property type="entry name" value="Inhibitor_I9"/>
    <property type="match status" value="1"/>
</dbReference>
<evidence type="ECO:0000256" key="9">
    <source>
        <dbReference type="PIRSR" id="PIRSR615500-1"/>
    </source>
</evidence>
<comment type="similarity">
    <text evidence="2 10 11">Belongs to the peptidase S8 family.</text>
</comment>
<dbReference type="PROSITE" id="PS00138">
    <property type="entry name" value="SUBTILASE_SER"/>
    <property type="match status" value="1"/>
</dbReference>
<feature type="signal peptide" evidence="12">
    <location>
        <begin position="1"/>
        <end position="26"/>
    </location>
</feature>
<dbReference type="InterPro" id="IPR037045">
    <property type="entry name" value="S8pro/Inhibitor_I9_sf"/>
</dbReference>
<dbReference type="InterPro" id="IPR003137">
    <property type="entry name" value="PA_domain"/>
</dbReference>
<dbReference type="InterPro" id="IPR034197">
    <property type="entry name" value="Peptidases_S8_3"/>
</dbReference>
<dbReference type="InterPro" id="IPR036852">
    <property type="entry name" value="Peptidase_S8/S53_dom_sf"/>
</dbReference>
<evidence type="ECO:0000256" key="4">
    <source>
        <dbReference type="ARBA" id="ARBA00022670"/>
    </source>
</evidence>
<name>A0A5B7YDV8_9ALTE</name>
<dbReference type="PRINTS" id="PR00723">
    <property type="entry name" value="SUBTILISIN"/>
</dbReference>
<feature type="active site" description="Charge relay system" evidence="9 10">
    <location>
        <position position="189"/>
    </location>
</feature>
<keyword evidence="4 10" id="KW-0645">Protease</keyword>
<dbReference type="Pfam" id="PF00082">
    <property type="entry name" value="Peptidase_S8"/>
    <property type="match status" value="1"/>
</dbReference>
<dbReference type="GO" id="GO:0005576">
    <property type="term" value="C:extracellular region"/>
    <property type="evidence" value="ECO:0007669"/>
    <property type="project" value="UniProtKB-SubCell"/>
</dbReference>
<evidence type="ECO:0000259" key="13">
    <source>
        <dbReference type="Pfam" id="PF00082"/>
    </source>
</evidence>
<dbReference type="Gene3D" id="3.30.70.80">
    <property type="entry name" value="Peptidase S8 propeptide/proteinase inhibitor I9"/>
    <property type="match status" value="1"/>
</dbReference>
<dbReference type="PROSITE" id="PS51892">
    <property type="entry name" value="SUBTILASE"/>
    <property type="match status" value="1"/>
</dbReference>
<dbReference type="EMBL" id="CP039852">
    <property type="protein sequence ID" value="QCZ93804.1"/>
    <property type="molecule type" value="Genomic_DNA"/>
</dbReference>
<keyword evidence="3" id="KW-0964">Secreted</keyword>
<keyword evidence="5 12" id="KW-0732">Signal</keyword>
<dbReference type="OrthoDB" id="614750at2"/>
<evidence type="ECO:0000259" key="15">
    <source>
        <dbReference type="Pfam" id="PF05922"/>
    </source>
</evidence>
<dbReference type="InterPro" id="IPR010259">
    <property type="entry name" value="S8pro/Inhibitor_I9"/>
</dbReference>
<feature type="active site" description="Charge relay system" evidence="9 10">
    <location>
        <position position="261"/>
    </location>
</feature>
<keyword evidence="18" id="KW-1185">Reference proteome</keyword>
<evidence type="ECO:0000256" key="8">
    <source>
        <dbReference type="ARBA" id="ARBA00023180"/>
    </source>
</evidence>
<evidence type="ECO:0000256" key="5">
    <source>
        <dbReference type="ARBA" id="ARBA00022729"/>
    </source>
</evidence>
<keyword evidence="6 10" id="KW-0378">Hydrolase</keyword>
<feature type="active site" description="Charge relay system" evidence="9 10">
    <location>
        <position position="605"/>
    </location>
</feature>
<dbReference type="Proteomes" id="UP000304912">
    <property type="component" value="Chromosome"/>
</dbReference>
<feature type="domain" description="Peptidase S8/S53" evidence="13">
    <location>
        <begin position="180"/>
        <end position="659"/>
    </location>
</feature>
<dbReference type="InterPro" id="IPR015500">
    <property type="entry name" value="Peptidase_S8_subtilisin-rel"/>
</dbReference>
<comment type="subcellular location">
    <subcellularLocation>
        <location evidence="1">Secreted</location>
    </subcellularLocation>
</comment>
<evidence type="ECO:0000256" key="6">
    <source>
        <dbReference type="ARBA" id="ARBA00022801"/>
    </source>
</evidence>
<dbReference type="SUPFAM" id="SSF54897">
    <property type="entry name" value="Protease propeptides/inhibitors"/>
    <property type="match status" value="1"/>
</dbReference>
<evidence type="ECO:0000256" key="7">
    <source>
        <dbReference type="ARBA" id="ARBA00022825"/>
    </source>
</evidence>
<dbReference type="Gene3D" id="2.60.40.2310">
    <property type="match status" value="1"/>
</dbReference>
<dbReference type="SUPFAM" id="SSF52743">
    <property type="entry name" value="Subtilisin-like"/>
    <property type="match status" value="1"/>
</dbReference>
<evidence type="ECO:0000256" key="1">
    <source>
        <dbReference type="ARBA" id="ARBA00004613"/>
    </source>
</evidence>
<organism evidence="17 18">
    <name type="scientific">Salinimonas iocasae</name>
    <dbReference type="NCBI Taxonomy" id="2572577"/>
    <lineage>
        <taxon>Bacteria</taxon>
        <taxon>Pseudomonadati</taxon>
        <taxon>Pseudomonadota</taxon>
        <taxon>Gammaproteobacteria</taxon>
        <taxon>Alteromonadales</taxon>
        <taxon>Alteromonadaceae</taxon>
        <taxon>Alteromonas/Salinimonas group</taxon>
        <taxon>Salinimonas</taxon>
    </lineage>
</organism>
<evidence type="ECO:0000259" key="16">
    <source>
        <dbReference type="Pfam" id="PF17766"/>
    </source>
</evidence>
<dbReference type="Gene3D" id="3.40.50.200">
    <property type="entry name" value="Peptidase S8/S53 domain"/>
    <property type="match status" value="1"/>
</dbReference>
<dbReference type="InterPro" id="IPR000209">
    <property type="entry name" value="Peptidase_S8/S53_dom"/>
</dbReference>
<dbReference type="GO" id="GO:0006508">
    <property type="term" value="P:proteolysis"/>
    <property type="evidence" value="ECO:0007669"/>
    <property type="project" value="UniProtKB-KW"/>
</dbReference>
<dbReference type="InterPro" id="IPR023827">
    <property type="entry name" value="Peptidase_S8_Asp-AS"/>
</dbReference>
<evidence type="ECO:0000313" key="18">
    <source>
        <dbReference type="Proteomes" id="UP000304912"/>
    </source>
</evidence>
<accession>A0A5B7YDV8</accession>